<dbReference type="SUPFAM" id="SSF51445">
    <property type="entry name" value="(Trans)glycosidases"/>
    <property type="match status" value="1"/>
</dbReference>
<evidence type="ECO:0000256" key="5">
    <source>
        <dbReference type="ARBA" id="ARBA00023295"/>
    </source>
</evidence>
<evidence type="ECO:0000256" key="1">
    <source>
        <dbReference type="ARBA" id="ARBA00001657"/>
    </source>
</evidence>
<feature type="domain" description="Glycosyl hydrolase family 31 C-terminal" evidence="11">
    <location>
        <begin position="689"/>
        <end position="777"/>
    </location>
</feature>
<dbReference type="Gene3D" id="3.20.20.80">
    <property type="entry name" value="Glycosidases"/>
    <property type="match status" value="1"/>
</dbReference>
<dbReference type="Pfam" id="PF13802">
    <property type="entry name" value="Gal_mutarotas_2"/>
    <property type="match status" value="1"/>
</dbReference>
<dbReference type="GO" id="GO:0005975">
    <property type="term" value="P:carbohydrate metabolic process"/>
    <property type="evidence" value="ECO:0007669"/>
    <property type="project" value="InterPro"/>
</dbReference>
<name>A0A6A6S8V4_9PLEO</name>
<comment type="similarity">
    <text evidence="2 6">Belongs to the glycosyl hydrolase 31 family.</text>
</comment>
<dbReference type="CDD" id="cd14752">
    <property type="entry name" value="GH31_N"/>
    <property type="match status" value="1"/>
</dbReference>
<dbReference type="EMBL" id="MU006781">
    <property type="protein sequence ID" value="KAF2642858.1"/>
    <property type="molecule type" value="Genomic_DNA"/>
</dbReference>
<keyword evidence="4 6" id="KW-0378">Hydrolase</keyword>
<dbReference type="InterPro" id="IPR025887">
    <property type="entry name" value="Glyco_hydro_31_N_dom"/>
</dbReference>
<dbReference type="InterPro" id="IPR048395">
    <property type="entry name" value="Glyco_hydro_31_C"/>
</dbReference>
<dbReference type="EC" id="3.2.1.20" evidence="3"/>
<dbReference type="GO" id="GO:0030246">
    <property type="term" value="F:carbohydrate binding"/>
    <property type="evidence" value="ECO:0007669"/>
    <property type="project" value="InterPro"/>
</dbReference>
<dbReference type="Pfam" id="PF21365">
    <property type="entry name" value="Glyco_hydro_31_3rd"/>
    <property type="match status" value="1"/>
</dbReference>
<feature type="domain" description="Glycoside hydrolase family 31 TIM barrel" evidence="9">
    <location>
        <begin position="280"/>
        <end position="681"/>
    </location>
</feature>
<evidence type="ECO:0000313" key="12">
    <source>
        <dbReference type="EMBL" id="KAF2642858.1"/>
    </source>
</evidence>
<evidence type="ECO:0000313" key="13">
    <source>
        <dbReference type="Proteomes" id="UP000799753"/>
    </source>
</evidence>
<dbReference type="InterPro" id="IPR030458">
    <property type="entry name" value="Glyco_hydro_31_AS"/>
</dbReference>
<dbReference type="Pfam" id="PF01055">
    <property type="entry name" value="Glyco_hydro_31_2nd"/>
    <property type="match status" value="1"/>
</dbReference>
<dbReference type="PANTHER" id="PTHR22762:SF95">
    <property type="entry name" value="ALPHA_BETA-GLUCOSIDASE AGDC-RELATED"/>
    <property type="match status" value="1"/>
</dbReference>
<evidence type="ECO:0000259" key="11">
    <source>
        <dbReference type="Pfam" id="PF21365"/>
    </source>
</evidence>
<dbReference type="SUPFAM" id="SSF51011">
    <property type="entry name" value="Glycosyl hydrolase domain"/>
    <property type="match status" value="1"/>
</dbReference>
<reference evidence="12" key="1">
    <citation type="journal article" date="2020" name="Stud. Mycol.">
        <title>101 Dothideomycetes genomes: a test case for predicting lifestyles and emergence of pathogens.</title>
        <authorList>
            <person name="Haridas S."/>
            <person name="Albert R."/>
            <person name="Binder M."/>
            <person name="Bloem J."/>
            <person name="Labutti K."/>
            <person name="Salamov A."/>
            <person name="Andreopoulos B."/>
            <person name="Baker S."/>
            <person name="Barry K."/>
            <person name="Bills G."/>
            <person name="Bluhm B."/>
            <person name="Cannon C."/>
            <person name="Castanera R."/>
            <person name="Culley D."/>
            <person name="Daum C."/>
            <person name="Ezra D."/>
            <person name="Gonzalez J."/>
            <person name="Henrissat B."/>
            <person name="Kuo A."/>
            <person name="Liang C."/>
            <person name="Lipzen A."/>
            <person name="Lutzoni F."/>
            <person name="Magnuson J."/>
            <person name="Mondo S."/>
            <person name="Nolan M."/>
            <person name="Ohm R."/>
            <person name="Pangilinan J."/>
            <person name="Park H.-J."/>
            <person name="Ramirez L."/>
            <person name="Alfaro M."/>
            <person name="Sun H."/>
            <person name="Tritt A."/>
            <person name="Yoshinaga Y."/>
            <person name="Zwiers L.-H."/>
            <person name="Turgeon B."/>
            <person name="Goodwin S."/>
            <person name="Spatafora J."/>
            <person name="Crous P."/>
            <person name="Grigoriev I."/>
        </authorList>
    </citation>
    <scope>NUCLEOTIDE SEQUENCE</scope>
    <source>
        <strain evidence="12">CBS 473.64</strain>
    </source>
</reference>
<dbReference type="OrthoDB" id="5839090at2759"/>
<evidence type="ECO:0000259" key="10">
    <source>
        <dbReference type="Pfam" id="PF13802"/>
    </source>
</evidence>
<evidence type="ECO:0000256" key="7">
    <source>
        <dbReference type="SAM" id="MobiDB-lite"/>
    </source>
</evidence>
<evidence type="ECO:0000256" key="6">
    <source>
        <dbReference type="RuleBase" id="RU361185"/>
    </source>
</evidence>
<protein>
    <recommendedName>
        <fullName evidence="3">alpha-glucosidase</fullName>
        <ecNumber evidence="3">3.2.1.20</ecNumber>
    </recommendedName>
</protein>
<dbReference type="InterPro" id="IPR011013">
    <property type="entry name" value="Gal_mutarotase_sf_dom"/>
</dbReference>
<dbReference type="PROSITE" id="PS00129">
    <property type="entry name" value="GLYCOSYL_HYDROL_F31_1"/>
    <property type="match status" value="1"/>
</dbReference>
<proteinExistence type="inferred from homology"/>
<evidence type="ECO:0000256" key="2">
    <source>
        <dbReference type="ARBA" id="ARBA00007806"/>
    </source>
</evidence>
<gene>
    <name evidence="12" type="ORF">P280DRAFT_277373</name>
</gene>
<feature type="region of interest" description="Disordered" evidence="7">
    <location>
        <begin position="447"/>
        <end position="501"/>
    </location>
</feature>
<sequence length="894" mass="100505">MFSPKVLFGLFTCVSLVSAVPTPQYASIAARQDANVSSCPGYAASNVVKTETSVTADLTLAGAACNAYGEDITNLKLLVEYQTDDRLHVNIYDADLNVFQVQEEAVPLPKNEKASSSDASLEFNLVEKPFSFTVKRKENGEVLFDTSSSQLIFETQYVRLQTRLPKNPHLYGFGEHTDPFHLPTDNYRRSLLNAESPNIPENSNLYGSHPVYFEHRGDKGTHGVFLRNSDPMNIFILRDSAGNQALEYDTIGGVLDFYFLAGKSPAEVSKQYADVVGYSAMFPYWTLGFHQCKYGYWDVNMVAEVVANYSTAGIPLEVMWTDIDYMNGRQDFTLDTERFPMKKMQELVTTLHQRGQRYVLILDPGTHATADLETYTRGHEQDVFLKAADGSDLLGVQWPGVVAWPDWFAPQTSDWWTDEFERFFNPETGVNLDGIWVDMNEASNFCSNPQCSPTPEGNPPAPGNAPRNNTGRPIPGFPVDFQPTNSKLKARDTSGEMKGLPNREWFNPKYTVYNHRGGLSDFTIQTNTTNYDGTKQYDTHNMYGHMMALTTRKAMLARRPELRPMVLTRSTFAGSGREVTHWFGDNHSDWEDYRTTIRQMLAFVAMHQMPMVGSDVCGFNGDTDEFLCARWALLGAFQPFYRNHAELSTIHQEFYQWPLVTEAAKKAIDTRYKLMDYIYTALYYQTKTGVPMINPLFYLYPNDANTFAIQEQWFYGDALLISPVTTDYSNQVTFYLPEDTFYDYWTGAPVEGKGANVTVNDVAWTDIPVHIRGGTIIPHRQNSASTTKELRKQDFTILVAPGKDGKASGRLYLDEGEKIEQPAVSEIQFSWDNGKFSATGSFAYGGMSGESVSVAKVKVLGQTKAGNMGTWDSSMNTVEVQGPWKLAGAWGFEF</sequence>
<dbReference type="InterPro" id="IPR017853">
    <property type="entry name" value="GH"/>
</dbReference>
<comment type="catalytic activity">
    <reaction evidence="1">
        <text>Hydrolysis of terminal, non-reducing (1-&gt;4)-linked alpha-D-glucose residues with release of alpha-D-glucose.</text>
        <dbReference type="EC" id="3.2.1.20"/>
    </reaction>
</comment>
<dbReference type="CDD" id="cd06602">
    <property type="entry name" value="GH31_MGAM_SI_GAA"/>
    <property type="match status" value="1"/>
</dbReference>
<dbReference type="Proteomes" id="UP000799753">
    <property type="component" value="Unassembled WGS sequence"/>
</dbReference>
<keyword evidence="8" id="KW-0732">Signal</keyword>
<evidence type="ECO:0000256" key="8">
    <source>
        <dbReference type="SAM" id="SignalP"/>
    </source>
</evidence>
<dbReference type="Gene3D" id="2.60.40.1760">
    <property type="entry name" value="glycosyl hydrolase (family 31)"/>
    <property type="match status" value="1"/>
</dbReference>
<feature type="domain" description="Glycoside hydrolase family 31 N-terminal" evidence="10">
    <location>
        <begin position="103"/>
        <end position="233"/>
    </location>
</feature>
<feature type="chain" id="PRO_5025409612" description="alpha-glucosidase" evidence="8">
    <location>
        <begin position="20"/>
        <end position="894"/>
    </location>
</feature>
<evidence type="ECO:0000256" key="4">
    <source>
        <dbReference type="ARBA" id="ARBA00022801"/>
    </source>
</evidence>
<keyword evidence="13" id="KW-1185">Reference proteome</keyword>
<keyword evidence="5 6" id="KW-0326">Glycosidase</keyword>
<dbReference type="GO" id="GO:0004558">
    <property type="term" value="F:alpha-1,4-glucosidase activity"/>
    <property type="evidence" value="ECO:0007669"/>
    <property type="project" value="UniProtKB-EC"/>
</dbReference>
<dbReference type="InterPro" id="IPR013780">
    <property type="entry name" value="Glyco_hydro_b"/>
</dbReference>
<evidence type="ECO:0000256" key="3">
    <source>
        <dbReference type="ARBA" id="ARBA00012741"/>
    </source>
</evidence>
<dbReference type="InterPro" id="IPR000322">
    <property type="entry name" value="Glyco_hydro_31_TIM"/>
</dbReference>
<evidence type="ECO:0000259" key="9">
    <source>
        <dbReference type="Pfam" id="PF01055"/>
    </source>
</evidence>
<dbReference type="SUPFAM" id="SSF74650">
    <property type="entry name" value="Galactose mutarotase-like"/>
    <property type="match status" value="1"/>
</dbReference>
<dbReference type="AlphaFoldDB" id="A0A6A6S8V4"/>
<feature type="signal peptide" evidence="8">
    <location>
        <begin position="1"/>
        <end position="19"/>
    </location>
</feature>
<accession>A0A6A6S8V4</accession>
<organism evidence="12 13">
    <name type="scientific">Massarina eburnea CBS 473.64</name>
    <dbReference type="NCBI Taxonomy" id="1395130"/>
    <lineage>
        <taxon>Eukaryota</taxon>
        <taxon>Fungi</taxon>
        <taxon>Dikarya</taxon>
        <taxon>Ascomycota</taxon>
        <taxon>Pezizomycotina</taxon>
        <taxon>Dothideomycetes</taxon>
        <taxon>Pleosporomycetidae</taxon>
        <taxon>Pleosporales</taxon>
        <taxon>Massarineae</taxon>
        <taxon>Massarinaceae</taxon>
        <taxon>Massarina</taxon>
    </lineage>
</organism>
<dbReference type="Gene3D" id="2.60.40.1180">
    <property type="entry name" value="Golgi alpha-mannosidase II"/>
    <property type="match status" value="2"/>
</dbReference>
<dbReference type="PANTHER" id="PTHR22762">
    <property type="entry name" value="ALPHA-GLUCOSIDASE"/>
    <property type="match status" value="1"/>
</dbReference>